<dbReference type="Proteomes" id="UP000198846">
    <property type="component" value="Unassembled WGS sequence"/>
</dbReference>
<organism evidence="3 4">
    <name type="scientific">Bizionia paragorgiae</name>
    <dbReference type="NCBI Taxonomy" id="283786"/>
    <lineage>
        <taxon>Bacteria</taxon>
        <taxon>Pseudomonadati</taxon>
        <taxon>Bacteroidota</taxon>
        <taxon>Flavobacteriia</taxon>
        <taxon>Flavobacteriales</taxon>
        <taxon>Flavobacteriaceae</taxon>
        <taxon>Bizionia</taxon>
    </lineage>
</organism>
<name>A0A1H3VFS4_BIZPA</name>
<dbReference type="AlphaFoldDB" id="A0A1H3VFS4"/>
<dbReference type="SMART" id="SM01259">
    <property type="entry name" value="LAB_N"/>
    <property type="match status" value="2"/>
</dbReference>
<accession>A0A1H3VFS4</accession>
<dbReference type="InterPro" id="IPR011499">
    <property type="entry name" value="Lipid_A_biosynth_N"/>
</dbReference>
<feature type="transmembrane region" description="Helical" evidence="1">
    <location>
        <begin position="61"/>
        <end position="78"/>
    </location>
</feature>
<dbReference type="Pfam" id="PF07578">
    <property type="entry name" value="LAB_N"/>
    <property type="match status" value="2"/>
</dbReference>
<keyword evidence="1" id="KW-0472">Membrane</keyword>
<feature type="transmembrane region" description="Helical" evidence="1">
    <location>
        <begin position="6"/>
        <end position="26"/>
    </location>
</feature>
<feature type="transmembrane region" description="Helical" evidence="1">
    <location>
        <begin position="123"/>
        <end position="144"/>
    </location>
</feature>
<keyword evidence="1" id="KW-1133">Transmembrane helix</keyword>
<reference evidence="3 4" key="1">
    <citation type="submission" date="2016-10" db="EMBL/GenBank/DDBJ databases">
        <authorList>
            <person name="de Groot N.N."/>
        </authorList>
    </citation>
    <scope>NUCLEOTIDE SEQUENCE [LARGE SCALE GENOMIC DNA]</scope>
    <source>
        <strain evidence="3 4">DSM 23842</strain>
    </source>
</reference>
<feature type="transmembrane region" description="Helical" evidence="1">
    <location>
        <begin position="38"/>
        <end position="55"/>
    </location>
</feature>
<feature type="domain" description="Lipid A biosynthesis N-terminal" evidence="2">
    <location>
        <begin position="130"/>
        <end position="201"/>
    </location>
</feature>
<protein>
    <submittedName>
        <fullName evidence="3">Uncharacterized N-terminal domain of lipid-A-disaccharide synthase</fullName>
    </submittedName>
</protein>
<dbReference type="OrthoDB" id="9793186at2"/>
<proteinExistence type="predicted"/>
<evidence type="ECO:0000313" key="3">
    <source>
        <dbReference type="EMBL" id="SDZ72992.1"/>
    </source>
</evidence>
<gene>
    <name evidence="3" type="ORF">SAMN04487990_10169</name>
</gene>
<evidence type="ECO:0000259" key="2">
    <source>
        <dbReference type="SMART" id="SM01259"/>
    </source>
</evidence>
<feature type="transmembrane region" description="Helical" evidence="1">
    <location>
        <begin position="184"/>
        <end position="202"/>
    </location>
</feature>
<dbReference type="GO" id="GO:0008915">
    <property type="term" value="F:lipid-A-disaccharide synthase activity"/>
    <property type="evidence" value="ECO:0007669"/>
    <property type="project" value="InterPro"/>
</dbReference>
<keyword evidence="4" id="KW-1185">Reference proteome</keyword>
<feature type="domain" description="Lipid A biosynthesis N-terminal" evidence="2">
    <location>
        <begin position="9"/>
        <end position="80"/>
    </location>
</feature>
<feature type="transmembrane region" description="Helical" evidence="1">
    <location>
        <begin position="90"/>
        <end position="108"/>
    </location>
</feature>
<keyword evidence="1" id="KW-0812">Transmembrane</keyword>
<dbReference type="GO" id="GO:0016020">
    <property type="term" value="C:membrane"/>
    <property type="evidence" value="ECO:0007669"/>
    <property type="project" value="GOC"/>
</dbReference>
<feature type="transmembrane region" description="Helical" evidence="1">
    <location>
        <begin position="156"/>
        <end position="178"/>
    </location>
</feature>
<evidence type="ECO:0000313" key="4">
    <source>
        <dbReference type="Proteomes" id="UP000198846"/>
    </source>
</evidence>
<dbReference type="Gene3D" id="1.20.1280.290">
    <property type="match status" value="1"/>
</dbReference>
<dbReference type="RefSeq" id="WP_092131007.1">
    <property type="nucleotide sequence ID" value="NZ_FNQK01000001.1"/>
</dbReference>
<dbReference type="GO" id="GO:0009245">
    <property type="term" value="P:lipid A biosynthetic process"/>
    <property type="evidence" value="ECO:0007669"/>
    <property type="project" value="InterPro"/>
</dbReference>
<evidence type="ECO:0000256" key="1">
    <source>
        <dbReference type="SAM" id="Phobius"/>
    </source>
</evidence>
<sequence length="210" mass="24626">MSDWIIYSIGFLAQLLFSSRLVVQWLTSEKQKRVITPTLFWTLSLIASFLLFIYGYLRNDFAIMLGQGLTYFIYIRNLQLQNQWQRYPVIVRYILLFMPAFITVFYFNNNTIDVQLLFKNESIPLWLLVLGIVSQTVFTLRFVFQWLYSEKHKTSSLPFGFWALSLIGSLLILAYAIFRKDPVLLVGHLLGATIYIRNLILLKKQDAQTS</sequence>
<dbReference type="STRING" id="283786.SAMN04487990_10169"/>
<dbReference type="EMBL" id="FNQK01000001">
    <property type="protein sequence ID" value="SDZ72992.1"/>
    <property type="molecule type" value="Genomic_DNA"/>
</dbReference>